<gene>
    <name evidence="1" type="ORF">CFN58_22380</name>
</gene>
<evidence type="ECO:0000313" key="1">
    <source>
        <dbReference type="EMBL" id="OZI84816.1"/>
    </source>
</evidence>
<dbReference type="EMBL" id="NKQU01000589">
    <property type="protein sequence ID" value="OZI84816.1"/>
    <property type="molecule type" value="Genomic_DNA"/>
</dbReference>
<protein>
    <recommendedName>
        <fullName evidence="3">DUF1534 domain-containing protein</fullName>
    </recommendedName>
</protein>
<dbReference type="AlphaFoldDB" id="A0A261WF68"/>
<comment type="caution">
    <text evidence="1">The sequence shown here is derived from an EMBL/GenBank/DDBJ whole genome shotgun (WGS) entry which is preliminary data.</text>
</comment>
<accession>A0A261WF68</accession>
<dbReference type="AntiFam" id="ANF00261">
    <property type="entry name" value="Protein of unknown function (DUF1534)"/>
</dbReference>
<reference evidence="2" key="1">
    <citation type="journal article" date="2016" name="Sci. Rep.">
        <title>Genome analysis of the kiwifruit canker pathogen Pseudomonas syringae pv. actinidiae biovar 5.</title>
        <authorList>
            <person name="Fujikawa T."/>
            <person name="Sawada H."/>
        </authorList>
    </citation>
    <scope>NUCLEOTIDE SEQUENCE [LARGE SCALE GENOMIC DNA]</scope>
    <source>
        <strain evidence="2">MAFF 212061</strain>
    </source>
</reference>
<organism evidence="1 2">
    <name type="scientific">Pseudomonas avellanae</name>
    <dbReference type="NCBI Taxonomy" id="46257"/>
    <lineage>
        <taxon>Bacteria</taxon>
        <taxon>Pseudomonadati</taxon>
        <taxon>Pseudomonadota</taxon>
        <taxon>Gammaproteobacteria</taxon>
        <taxon>Pseudomonadales</taxon>
        <taxon>Pseudomonadaceae</taxon>
        <taxon>Pseudomonas</taxon>
    </lineage>
</organism>
<evidence type="ECO:0008006" key="3">
    <source>
        <dbReference type="Google" id="ProtNLM"/>
    </source>
</evidence>
<name>A0A261WF68_9PSED</name>
<dbReference type="Proteomes" id="UP000217163">
    <property type="component" value="Unassembled WGS sequence"/>
</dbReference>
<proteinExistence type="predicted"/>
<sequence>MRHIHAPRRALKIGRRASRTAFPRRAWER</sequence>
<evidence type="ECO:0000313" key="2">
    <source>
        <dbReference type="Proteomes" id="UP000217163"/>
    </source>
</evidence>